<organism evidence="2 3">
    <name type="scientific">Pisolithus tinctorius Marx 270</name>
    <dbReference type="NCBI Taxonomy" id="870435"/>
    <lineage>
        <taxon>Eukaryota</taxon>
        <taxon>Fungi</taxon>
        <taxon>Dikarya</taxon>
        <taxon>Basidiomycota</taxon>
        <taxon>Agaricomycotina</taxon>
        <taxon>Agaricomycetes</taxon>
        <taxon>Agaricomycetidae</taxon>
        <taxon>Boletales</taxon>
        <taxon>Sclerodermatineae</taxon>
        <taxon>Pisolithaceae</taxon>
        <taxon>Pisolithus</taxon>
    </lineage>
</organism>
<feature type="compositionally biased region" description="Low complexity" evidence="1">
    <location>
        <begin position="19"/>
        <end position="34"/>
    </location>
</feature>
<proteinExistence type="predicted"/>
<sequence>MSTSPNTFEPPIHPHGALHSPSPTISSHSSHGGPYQPLHDSVASATCPYPYPVICSVPSSQRACKDACKGKSKAHSGPSKPHYDASFRLCNTPPLSQAGYKSPSPVPHAGPSTPAPSVSLADLSAPTAAPAAPATSTSRLAPEASLFLSYVQLLNDFEHWESHGWRAGECHEHLWMLSTIFRSSEVIGKRMYDQVGTAEGSFKVHTFEAIDWTSSSVLQEALKMQEAIVKIVHEDYGPSLISSFHSFLDRLPVDIVVHGLFPPSPSMGLPTTGLTSSPRPKEVQLEEPSSTLFRHQEIFRLLPSSQYLSPPSARENLVGSFPSIGSIPYTNLPATNVHALDIGHLTAQLAVATNLEICSWVEQGLYLPLEDLRP</sequence>
<name>A0A0C3JC53_PISTI</name>
<dbReference type="Proteomes" id="UP000054217">
    <property type="component" value="Unassembled WGS sequence"/>
</dbReference>
<dbReference type="HOGENOM" id="CLU_040331_0_0_1"/>
<evidence type="ECO:0000313" key="3">
    <source>
        <dbReference type="Proteomes" id="UP000054217"/>
    </source>
</evidence>
<keyword evidence="3" id="KW-1185">Reference proteome</keyword>
<evidence type="ECO:0000256" key="1">
    <source>
        <dbReference type="SAM" id="MobiDB-lite"/>
    </source>
</evidence>
<gene>
    <name evidence="2" type="ORF">M404DRAFT_34293</name>
</gene>
<protein>
    <submittedName>
        <fullName evidence="2">Uncharacterized protein</fullName>
    </submittedName>
</protein>
<reference evidence="2 3" key="1">
    <citation type="submission" date="2014-04" db="EMBL/GenBank/DDBJ databases">
        <authorList>
            <consortium name="DOE Joint Genome Institute"/>
            <person name="Kuo A."/>
            <person name="Kohler A."/>
            <person name="Costa M.D."/>
            <person name="Nagy L.G."/>
            <person name="Floudas D."/>
            <person name="Copeland A."/>
            <person name="Barry K.W."/>
            <person name="Cichocki N."/>
            <person name="Veneault-Fourrey C."/>
            <person name="LaButti K."/>
            <person name="Lindquist E.A."/>
            <person name="Lipzen A."/>
            <person name="Lundell T."/>
            <person name="Morin E."/>
            <person name="Murat C."/>
            <person name="Sun H."/>
            <person name="Tunlid A."/>
            <person name="Henrissat B."/>
            <person name="Grigoriev I.V."/>
            <person name="Hibbett D.S."/>
            <person name="Martin F."/>
            <person name="Nordberg H.P."/>
            <person name="Cantor M.N."/>
            <person name="Hua S.X."/>
        </authorList>
    </citation>
    <scope>NUCLEOTIDE SEQUENCE [LARGE SCALE GENOMIC DNA]</scope>
    <source>
        <strain evidence="2 3">Marx 270</strain>
    </source>
</reference>
<dbReference type="EMBL" id="KN832072">
    <property type="protein sequence ID" value="KIN95246.1"/>
    <property type="molecule type" value="Genomic_DNA"/>
</dbReference>
<evidence type="ECO:0000313" key="2">
    <source>
        <dbReference type="EMBL" id="KIN95246.1"/>
    </source>
</evidence>
<reference evidence="3" key="2">
    <citation type="submission" date="2015-01" db="EMBL/GenBank/DDBJ databases">
        <title>Evolutionary Origins and Diversification of the Mycorrhizal Mutualists.</title>
        <authorList>
            <consortium name="DOE Joint Genome Institute"/>
            <consortium name="Mycorrhizal Genomics Consortium"/>
            <person name="Kohler A."/>
            <person name="Kuo A."/>
            <person name="Nagy L.G."/>
            <person name="Floudas D."/>
            <person name="Copeland A."/>
            <person name="Barry K.W."/>
            <person name="Cichocki N."/>
            <person name="Veneault-Fourrey C."/>
            <person name="LaButti K."/>
            <person name="Lindquist E.A."/>
            <person name="Lipzen A."/>
            <person name="Lundell T."/>
            <person name="Morin E."/>
            <person name="Murat C."/>
            <person name="Riley R."/>
            <person name="Ohm R."/>
            <person name="Sun H."/>
            <person name="Tunlid A."/>
            <person name="Henrissat B."/>
            <person name="Grigoriev I.V."/>
            <person name="Hibbett D.S."/>
            <person name="Martin F."/>
        </authorList>
    </citation>
    <scope>NUCLEOTIDE SEQUENCE [LARGE SCALE GENOMIC DNA]</scope>
    <source>
        <strain evidence="3">Marx 270</strain>
    </source>
</reference>
<feature type="region of interest" description="Disordered" evidence="1">
    <location>
        <begin position="98"/>
        <end position="120"/>
    </location>
</feature>
<dbReference type="InParanoid" id="A0A0C3JC53"/>
<dbReference type="AlphaFoldDB" id="A0A0C3JC53"/>
<accession>A0A0C3JC53</accession>
<feature type="region of interest" description="Disordered" evidence="1">
    <location>
        <begin position="1"/>
        <end position="37"/>
    </location>
</feature>